<dbReference type="AlphaFoldDB" id="A0A4Z2IP93"/>
<evidence type="ECO:0000313" key="2">
    <source>
        <dbReference type="EMBL" id="TNN79651.1"/>
    </source>
</evidence>
<protein>
    <submittedName>
        <fullName evidence="2">Uncharacterized protein</fullName>
    </submittedName>
</protein>
<sequence>MLETWRKRTQQAKLNNHTSCAHRTASPEPPPPHSAGHFEARMYVGSGALTPSCKSSPSVCERPEDRSQAKQWDSEEEDVEREEYQGTGDQALVYVTKGPETVVLLLKSTPTGPQRDSCAEHGYSRNMAVQHGARRERHEGKPFGNMYYMTGRRHSAGPSSSTKETKRLQGHFPSLPPCGDQRKGVQDLQTTPSVAAETQLGRKGPQAK</sequence>
<accession>A0A4Z2IP93</accession>
<dbReference type="Proteomes" id="UP000314294">
    <property type="component" value="Unassembled WGS sequence"/>
</dbReference>
<gene>
    <name evidence="2" type="ORF">EYF80_010025</name>
</gene>
<organism evidence="2 3">
    <name type="scientific">Liparis tanakae</name>
    <name type="common">Tanaka's snailfish</name>
    <dbReference type="NCBI Taxonomy" id="230148"/>
    <lineage>
        <taxon>Eukaryota</taxon>
        <taxon>Metazoa</taxon>
        <taxon>Chordata</taxon>
        <taxon>Craniata</taxon>
        <taxon>Vertebrata</taxon>
        <taxon>Euteleostomi</taxon>
        <taxon>Actinopterygii</taxon>
        <taxon>Neopterygii</taxon>
        <taxon>Teleostei</taxon>
        <taxon>Neoteleostei</taxon>
        <taxon>Acanthomorphata</taxon>
        <taxon>Eupercaria</taxon>
        <taxon>Perciformes</taxon>
        <taxon>Cottioidei</taxon>
        <taxon>Cottales</taxon>
        <taxon>Liparidae</taxon>
        <taxon>Liparis</taxon>
    </lineage>
</organism>
<keyword evidence="3" id="KW-1185">Reference proteome</keyword>
<feature type="region of interest" description="Disordered" evidence="1">
    <location>
        <begin position="147"/>
        <end position="208"/>
    </location>
</feature>
<dbReference type="EMBL" id="SRLO01000062">
    <property type="protein sequence ID" value="TNN79651.1"/>
    <property type="molecule type" value="Genomic_DNA"/>
</dbReference>
<feature type="compositionally biased region" description="Polar residues" evidence="1">
    <location>
        <begin position="11"/>
        <end position="21"/>
    </location>
</feature>
<evidence type="ECO:0000256" key="1">
    <source>
        <dbReference type="SAM" id="MobiDB-lite"/>
    </source>
</evidence>
<proteinExistence type="predicted"/>
<feature type="region of interest" description="Disordered" evidence="1">
    <location>
        <begin position="1"/>
        <end position="85"/>
    </location>
</feature>
<comment type="caution">
    <text evidence="2">The sequence shown here is derived from an EMBL/GenBank/DDBJ whole genome shotgun (WGS) entry which is preliminary data.</text>
</comment>
<evidence type="ECO:0000313" key="3">
    <source>
        <dbReference type="Proteomes" id="UP000314294"/>
    </source>
</evidence>
<name>A0A4Z2IP93_9TELE</name>
<reference evidence="2 3" key="1">
    <citation type="submission" date="2019-03" db="EMBL/GenBank/DDBJ databases">
        <title>First draft genome of Liparis tanakae, snailfish: a comprehensive survey of snailfish specific genes.</title>
        <authorList>
            <person name="Kim W."/>
            <person name="Song I."/>
            <person name="Jeong J.-H."/>
            <person name="Kim D."/>
            <person name="Kim S."/>
            <person name="Ryu S."/>
            <person name="Song J.Y."/>
            <person name="Lee S.K."/>
        </authorList>
    </citation>
    <scope>NUCLEOTIDE SEQUENCE [LARGE SCALE GENOMIC DNA]</scope>
    <source>
        <tissue evidence="2">Muscle</tissue>
    </source>
</reference>